<keyword evidence="1" id="KW-0808">Transferase</keyword>
<evidence type="ECO:0000313" key="2">
    <source>
        <dbReference type="Proteomes" id="UP000250078"/>
    </source>
</evidence>
<dbReference type="Proteomes" id="UP000250078">
    <property type="component" value="Unassembled WGS sequence"/>
</dbReference>
<proteinExistence type="predicted"/>
<keyword evidence="1" id="KW-0418">Kinase</keyword>
<accession>A0ACC8EQ30</accession>
<reference evidence="1 2" key="1">
    <citation type="journal article" date="2016" name="Nat. Commun.">
        <title>Ectomycorrhizal ecology is imprinted in the genome of the dominant symbiotic fungus Cenococcum geophilum.</title>
        <authorList>
            <consortium name="DOE Joint Genome Institute"/>
            <person name="Peter M."/>
            <person name="Kohler A."/>
            <person name="Ohm R.A."/>
            <person name="Kuo A."/>
            <person name="Krutzmann J."/>
            <person name="Morin E."/>
            <person name="Arend M."/>
            <person name="Barry K.W."/>
            <person name="Binder M."/>
            <person name="Choi C."/>
            <person name="Clum A."/>
            <person name="Copeland A."/>
            <person name="Grisel N."/>
            <person name="Haridas S."/>
            <person name="Kipfer T."/>
            <person name="LaButti K."/>
            <person name="Lindquist E."/>
            <person name="Lipzen A."/>
            <person name="Maire R."/>
            <person name="Meier B."/>
            <person name="Mihaltcheva S."/>
            <person name="Molinier V."/>
            <person name="Murat C."/>
            <person name="Poggeler S."/>
            <person name="Quandt C.A."/>
            <person name="Sperisen C."/>
            <person name="Tritt A."/>
            <person name="Tisserant E."/>
            <person name="Crous P.W."/>
            <person name="Henrissat B."/>
            <person name="Nehls U."/>
            <person name="Egli S."/>
            <person name="Spatafora J.W."/>
            <person name="Grigoriev I.V."/>
            <person name="Martin F.M."/>
        </authorList>
    </citation>
    <scope>NUCLEOTIDE SEQUENCE [LARGE SCALE GENOMIC DNA]</scope>
    <source>
        <strain evidence="1 2">1.58</strain>
    </source>
</reference>
<gene>
    <name evidence="1" type="ORF">K441DRAFT_669089</name>
</gene>
<protein>
    <submittedName>
        <fullName evidence="1">4-diphosphocytidyl-2-C-methyl-D erythritol kinase</fullName>
    </submittedName>
</protein>
<keyword evidence="2" id="KW-1185">Reference proteome</keyword>
<evidence type="ECO:0000313" key="1">
    <source>
        <dbReference type="EMBL" id="OCK88498.1"/>
    </source>
</evidence>
<sequence>MIVKAPAKLNLYVQVGPRGENGYHDITTVFQAISLYDTLKISPAQPPNGLTITVEGIDSHKIPTDSRNLVIKAVKALSDHIGIEPNVHFHLEKSIPTEAGLGGGSADAAAALIGCNMMWDANVDESELLAIAVTVDEDTAFFIKGMMALGTGLDKPPVSLTCGKCTWHWVLGFLSRGLSTKEVYEKYDEVLARKGFNGAMYQSRHEHCVQTAWGSTSPHLLAAELVNDLEQPAVEMLPDVRTALSVGTDAGALASLMAGAGSTCAFLAESEDHAKSLAMKLHGHTFFRKIVLATGPVEHAFIIQ</sequence>
<name>A0ACC8EQ30_9PEZI</name>
<organism evidence="1 2">
    <name type="scientific">Cenococcum geophilum 1.58</name>
    <dbReference type="NCBI Taxonomy" id="794803"/>
    <lineage>
        <taxon>Eukaryota</taxon>
        <taxon>Fungi</taxon>
        <taxon>Dikarya</taxon>
        <taxon>Ascomycota</taxon>
        <taxon>Pezizomycotina</taxon>
        <taxon>Dothideomycetes</taxon>
        <taxon>Pleosporomycetidae</taxon>
        <taxon>Gloniales</taxon>
        <taxon>Gloniaceae</taxon>
        <taxon>Cenococcum</taxon>
    </lineage>
</organism>
<dbReference type="EMBL" id="KV748242">
    <property type="protein sequence ID" value="OCK88498.1"/>
    <property type="molecule type" value="Genomic_DNA"/>
</dbReference>